<accession>A0ABT9QIE7</accession>
<organism evidence="1 2">
    <name type="scientific">Streptosporangium lutulentum</name>
    <dbReference type="NCBI Taxonomy" id="1461250"/>
    <lineage>
        <taxon>Bacteria</taxon>
        <taxon>Bacillati</taxon>
        <taxon>Actinomycetota</taxon>
        <taxon>Actinomycetes</taxon>
        <taxon>Streptosporangiales</taxon>
        <taxon>Streptosporangiaceae</taxon>
        <taxon>Streptosporangium</taxon>
    </lineage>
</organism>
<reference evidence="1 2" key="1">
    <citation type="submission" date="2023-07" db="EMBL/GenBank/DDBJ databases">
        <title>Sequencing the genomes of 1000 actinobacteria strains.</title>
        <authorList>
            <person name="Klenk H.-P."/>
        </authorList>
    </citation>
    <scope>NUCLEOTIDE SEQUENCE [LARGE SCALE GENOMIC DNA]</scope>
    <source>
        <strain evidence="1 2">DSM 46740</strain>
    </source>
</reference>
<evidence type="ECO:0000313" key="2">
    <source>
        <dbReference type="Proteomes" id="UP001225356"/>
    </source>
</evidence>
<comment type="caution">
    <text evidence="1">The sequence shown here is derived from an EMBL/GenBank/DDBJ whole genome shotgun (WGS) entry which is preliminary data.</text>
</comment>
<dbReference type="Proteomes" id="UP001225356">
    <property type="component" value="Unassembled WGS sequence"/>
</dbReference>
<gene>
    <name evidence="1" type="ORF">J2853_005729</name>
</gene>
<proteinExistence type="predicted"/>
<name>A0ABT9QIE7_9ACTN</name>
<sequence>MLVEFVAGGHVKDRPRPPAEACERYEAIRSEALPGRATADLIGKVMATWKQT</sequence>
<evidence type="ECO:0000313" key="1">
    <source>
        <dbReference type="EMBL" id="MDP9846518.1"/>
    </source>
</evidence>
<keyword evidence="2" id="KW-1185">Reference proteome</keyword>
<protein>
    <submittedName>
        <fullName evidence="1">Uncharacterized protein</fullName>
    </submittedName>
</protein>
<dbReference type="EMBL" id="JAUSQU010000001">
    <property type="protein sequence ID" value="MDP9846518.1"/>
    <property type="molecule type" value="Genomic_DNA"/>
</dbReference>